<dbReference type="eggNOG" id="COG1785">
    <property type="taxonomic scope" value="Bacteria"/>
</dbReference>
<evidence type="ECO:0000256" key="3">
    <source>
        <dbReference type="PIRSR" id="PIRSR601952-2"/>
    </source>
</evidence>
<feature type="chain" id="PRO_5004842124" evidence="6">
    <location>
        <begin position="20"/>
        <end position="520"/>
    </location>
</feature>
<keyword evidence="3" id="KW-0479">Metal-binding</keyword>
<dbReference type="Pfam" id="PF00245">
    <property type="entry name" value="Alk_phosphatase"/>
    <property type="match status" value="1"/>
</dbReference>
<comment type="caution">
    <text evidence="7">The sequence shown here is derived from an EMBL/GenBank/DDBJ whole genome shotgun (WGS) entry which is preliminary data.</text>
</comment>
<dbReference type="RefSeq" id="WP_051487530.1">
    <property type="nucleotide sequence ID" value="NZ_AQQW01000004.1"/>
</dbReference>
<reference evidence="7 8" key="1">
    <citation type="journal article" date="2014" name="Antonie Van Leeuwenhoek">
        <title>Roseivivax atlanticus sp. nov., isolated from surface seawater of the Atlantic Ocean.</title>
        <authorList>
            <person name="Li G."/>
            <person name="Lai Q."/>
            <person name="Liu X."/>
            <person name="Sun F."/>
            <person name="Shao Z."/>
        </authorList>
    </citation>
    <scope>NUCLEOTIDE SEQUENCE [LARGE SCALE GENOMIC DNA]</scope>
    <source>
        <strain evidence="7 8">22II-s10s</strain>
    </source>
</reference>
<feature type="binding site" evidence="3">
    <location>
        <position position="335"/>
    </location>
    <ligand>
        <name>Mg(2+)</name>
        <dbReference type="ChEBI" id="CHEBI:18420"/>
    </ligand>
</feature>
<comment type="cofactor">
    <cofactor evidence="3">
        <name>Zn(2+)</name>
        <dbReference type="ChEBI" id="CHEBI:29105"/>
    </cofactor>
    <text evidence="3">Binds 2 Zn(2+) ions.</text>
</comment>
<feature type="binding site" evidence="3">
    <location>
        <position position="340"/>
    </location>
    <ligand>
        <name>Zn(2+)</name>
        <dbReference type="ChEBI" id="CHEBI:29105"/>
        <label>2</label>
    </ligand>
</feature>
<dbReference type="PANTHER" id="PTHR11596:SF5">
    <property type="entry name" value="ALKALINE PHOSPHATASE"/>
    <property type="match status" value="1"/>
</dbReference>
<feature type="binding site" evidence="3">
    <location>
        <position position="382"/>
    </location>
    <ligand>
        <name>Zn(2+)</name>
        <dbReference type="ChEBI" id="CHEBI:29105"/>
        <label>2</label>
    </ligand>
</feature>
<dbReference type="PRINTS" id="PR00113">
    <property type="entry name" value="ALKPHPHTASE"/>
</dbReference>
<dbReference type="CDD" id="cd16012">
    <property type="entry name" value="ALP"/>
    <property type="match status" value="1"/>
</dbReference>
<feature type="binding site" evidence="3">
    <location>
        <position position="173"/>
    </location>
    <ligand>
        <name>Mg(2+)</name>
        <dbReference type="ChEBI" id="CHEBI:18420"/>
    </ligand>
</feature>
<evidence type="ECO:0000256" key="2">
    <source>
        <dbReference type="PIRSR" id="PIRSR601952-1"/>
    </source>
</evidence>
<evidence type="ECO:0000256" key="6">
    <source>
        <dbReference type="SAM" id="SignalP"/>
    </source>
</evidence>
<keyword evidence="3" id="KW-0460">Magnesium</keyword>
<feature type="binding site" evidence="3">
    <location>
        <position position="344"/>
    </location>
    <ligand>
        <name>Mg(2+)</name>
        <dbReference type="ChEBI" id="CHEBI:18420"/>
    </ligand>
</feature>
<feature type="binding site" evidence="3">
    <location>
        <position position="61"/>
    </location>
    <ligand>
        <name>Mg(2+)</name>
        <dbReference type="ChEBI" id="CHEBI:18420"/>
    </ligand>
</feature>
<dbReference type="GO" id="GO:0046872">
    <property type="term" value="F:metal ion binding"/>
    <property type="evidence" value="ECO:0007669"/>
    <property type="project" value="UniProtKB-KW"/>
</dbReference>
<dbReference type="InterPro" id="IPR017850">
    <property type="entry name" value="Alkaline_phosphatase_core_sf"/>
</dbReference>
<protein>
    <submittedName>
        <fullName evidence="7">Alkaline phosphatase</fullName>
    </submittedName>
</protein>
<keyword evidence="1" id="KW-0597">Phosphoprotein</keyword>
<sequence>MKKTALVSTLALTASMAAAQDQDLPQASSEWFTAGQTTIQEILDRQPNTNTARNVIVLVADGNGVGTNYATRLFVGQQEGGLGEDHVLPYETPEWYSALVKTYNINAQTPDSAPTAGAMNTGVKQRFNLINLGEDAVTGDCRTEDANKLTTFAEIVSGMDKSVGIVSTARLTHATPAAVYAKTAYRNWEDAIEAPGDEGAEAAELGELCPNSKDIATQLIDAMEAGTIDLAMGGGRRHFVPEGTETDEGGEGRRADGTNLIERAQDLGAQYAWDTATAQELTLDGSSPILALFEDSHMEYEADRADEEEPSIAEMTRMAIEALSTNENGYYLEVEAGRVDHANHDGNAYRTLTDGAAFAEAVRVADEMTDDEDTLIIVTADHEHAIAFNGYCGRGSDILGLCYEVSNDGIEHSDQPNMAADGKPYTVLGYLNGTGSVLKEPTEGGNEWTGSRPDVSQEDATDMDYIQQALIPMSSETHSGEDVAVYAKGPYAHLFDGTLEQNVIFHVMHHAVTADDAAAE</sequence>
<evidence type="ECO:0000256" key="1">
    <source>
        <dbReference type="ARBA" id="ARBA00022553"/>
    </source>
</evidence>
<feature type="binding site" evidence="3">
    <location>
        <position position="61"/>
    </location>
    <ligand>
        <name>Zn(2+)</name>
        <dbReference type="ChEBI" id="CHEBI:29105"/>
        <label>2</label>
    </ligand>
</feature>
<dbReference type="SUPFAM" id="SSF53649">
    <property type="entry name" value="Alkaline phosphatase-like"/>
    <property type="match status" value="1"/>
</dbReference>
<organism evidence="7 8">
    <name type="scientific">Roseivivax marinus</name>
    <dbReference type="NCBI Taxonomy" id="1379903"/>
    <lineage>
        <taxon>Bacteria</taxon>
        <taxon>Pseudomonadati</taxon>
        <taxon>Pseudomonadota</taxon>
        <taxon>Alphaproteobacteria</taxon>
        <taxon>Rhodobacterales</taxon>
        <taxon>Roseobacteraceae</taxon>
        <taxon>Roseivivax</taxon>
    </lineage>
</organism>
<dbReference type="Proteomes" id="UP000019063">
    <property type="component" value="Unassembled WGS sequence"/>
</dbReference>
<feature type="signal peptide" evidence="6">
    <location>
        <begin position="1"/>
        <end position="19"/>
    </location>
</feature>
<feature type="binding site" evidence="3">
    <location>
        <position position="478"/>
    </location>
    <ligand>
        <name>Zn(2+)</name>
        <dbReference type="ChEBI" id="CHEBI:29105"/>
        <label>2</label>
    </ligand>
</feature>
<feature type="active site" description="Phosphoserine intermediate" evidence="2">
    <location>
        <position position="112"/>
    </location>
</feature>
<name>W4HKU7_9RHOB</name>
<dbReference type="PATRIC" id="fig|1317118.6.peg.1548"/>
<feature type="binding site" evidence="3">
    <location>
        <position position="381"/>
    </location>
    <ligand>
        <name>Zn(2+)</name>
        <dbReference type="ChEBI" id="CHEBI:29105"/>
        <label>2</label>
    </ligand>
</feature>
<feature type="region of interest" description="Disordered" evidence="5">
    <location>
        <begin position="233"/>
        <end position="254"/>
    </location>
</feature>
<dbReference type="InterPro" id="IPR001952">
    <property type="entry name" value="Alkaline_phosphatase"/>
</dbReference>
<feature type="binding site" evidence="3">
    <location>
        <position position="175"/>
    </location>
    <ligand>
        <name>Mg(2+)</name>
        <dbReference type="ChEBI" id="CHEBI:18420"/>
    </ligand>
</feature>
<accession>W4HKU7</accession>
<dbReference type="Gene3D" id="3.40.720.10">
    <property type="entry name" value="Alkaline Phosphatase, subunit A"/>
    <property type="match status" value="1"/>
</dbReference>
<keyword evidence="6" id="KW-0732">Signal</keyword>
<dbReference type="GO" id="GO:0004035">
    <property type="term" value="F:alkaline phosphatase activity"/>
    <property type="evidence" value="ECO:0007669"/>
    <property type="project" value="TreeGrafter"/>
</dbReference>
<keyword evidence="8" id="KW-1185">Reference proteome</keyword>
<dbReference type="PANTHER" id="PTHR11596">
    <property type="entry name" value="ALKALINE PHOSPHATASE"/>
    <property type="match status" value="1"/>
</dbReference>
<evidence type="ECO:0000256" key="5">
    <source>
        <dbReference type="SAM" id="MobiDB-lite"/>
    </source>
</evidence>
<dbReference type="STRING" id="1379903.ATO8_07476"/>
<dbReference type="EMBL" id="AQQW01000004">
    <property type="protein sequence ID" value="ETW13033.1"/>
    <property type="molecule type" value="Genomic_DNA"/>
</dbReference>
<evidence type="ECO:0000256" key="4">
    <source>
        <dbReference type="RuleBase" id="RU003946"/>
    </source>
</evidence>
<comment type="similarity">
    <text evidence="4">Belongs to the alkaline phosphatase family.</text>
</comment>
<gene>
    <name evidence="7" type="ORF">ATO8_07476</name>
</gene>
<dbReference type="AlphaFoldDB" id="W4HKU7"/>
<keyword evidence="3" id="KW-0862">Zinc</keyword>
<evidence type="ECO:0000313" key="8">
    <source>
        <dbReference type="Proteomes" id="UP000019063"/>
    </source>
</evidence>
<evidence type="ECO:0000313" key="7">
    <source>
        <dbReference type="EMBL" id="ETW13033.1"/>
    </source>
</evidence>
<dbReference type="SMART" id="SM00098">
    <property type="entry name" value="alkPPc"/>
    <property type="match status" value="1"/>
</dbReference>
<proteinExistence type="inferred from homology"/>
<comment type="cofactor">
    <cofactor evidence="3">
        <name>Mg(2+)</name>
        <dbReference type="ChEBI" id="CHEBI:18420"/>
    </cofactor>
    <text evidence="3">Binds 1 Mg(2+) ion.</text>
</comment>